<keyword evidence="1" id="KW-1133">Transmembrane helix</keyword>
<feature type="transmembrane region" description="Helical" evidence="1">
    <location>
        <begin position="118"/>
        <end position="135"/>
    </location>
</feature>
<evidence type="ECO:0000313" key="2">
    <source>
        <dbReference type="EMBL" id="OXV05150.1"/>
    </source>
</evidence>
<evidence type="ECO:0000256" key="1">
    <source>
        <dbReference type="SAM" id="Phobius"/>
    </source>
</evidence>
<dbReference type="OrthoDB" id="5288586at2759"/>
<keyword evidence="1" id="KW-0472">Membrane</keyword>
<accession>A0A232LLV9</accession>
<evidence type="ECO:0000313" key="3">
    <source>
        <dbReference type="Proteomes" id="UP000243515"/>
    </source>
</evidence>
<dbReference type="PANTHER" id="PTHR37488:SF8">
    <property type="entry name" value="DUF1275 DOMAIN PROTEIN (AFU_ORTHOLOGUE AFUA_5G13060)"/>
    <property type="match status" value="1"/>
</dbReference>
<dbReference type="Proteomes" id="UP000243515">
    <property type="component" value="Unassembled WGS sequence"/>
</dbReference>
<comment type="caution">
    <text evidence="2">The sequence shown here is derived from an EMBL/GenBank/DDBJ whole genome shotgun (WGS) entry which is preliminary data.</text>
</comment>
<sequence>MALWKYHFPWTGNRRVSAKQALGVDKISGVNMLILVALTQADLIPHELGDEPTSGRLFLELIPISLLACQFGGQIAASRAMGFNEIPTVVLTSVYFDIASDPNLTDGLTKNVKRNRRIGSVIALLLGAIVTGWLYRSDAALGALWICFAIKLGIAVGWLFWTRVESQ</sequence>
<protein>
    <submittedName>
        <fullName evidence="2">Uncharacterized protein</fullName>
    </submittedName>
</protein>
<dbReference type="InterPro" id="IPR010699">
    <property type="entry name" value="DUF1275"/>
</dbReference>
<gene>
    <name evidence="2" type="ORF">Egran_07081</name>
</gene>
<feature type="transmembrane region" description="Helical" evidence="1">
    <location>
        <begin position="141"/>
        <end position="161"/>
    </location>
</feature>
<keyword evidence="1" id="KW-0812">Transmembrane</keyword>
<reference evidence="2 3" key="1">
    <citation type="journal article" date="2015" name="Environ. Microbiol.">
        <title>Metagenome sequence of Elaphomyces granulatus from sporocarp tissue reveals Ascomycota ectomycorrhizal fingerprints of genome expansion and a Proteobacteria-rich microbiome.</title>
        <authorList>
            <person name="Quandt C.A."/>
            <person name="Kohler A."/>
            <person name="Hesse C.N."/>
            <person name="Sharpton T.J."/>
            <person name="Martin F."/>
            <person name="Spatafora J.W."/>
        </authorList>
    </citation>
    <scope>NUCLEOTIDE SEQUENCE [LARGE SCALE GENOMIC DNA]</scope>
    <source>
        <strain evidence="2 3">OSC145934</strain>
    </source>
</reference>
<proteinExistence type="predicted"/>
<dbReference type="Pfam" id="PF06912">
    <property type="entry name" value="DUF1275"/>
    <property type="match status" value="1"/>
</dbReference>
<organism evidence="2 3">
    <name type="scientific">Elaphomyces granulatus</name>
    <dbReference type="NCBI Taxonomy" id="519963"/>
    <lineage>
        <taxon>Eukaryota</taxon>
        <taxon>Fungi</taxon>
        <taxon>Dikarya</taxon>
        <taxon>Ascomycota</taxon>
        <taxon>Pezizomycotina</taxon>
        <taxon>Eurotiomycetes</taxon>
        <taxon>Eurotiomycetidae</taxon>
        <taxon>Eurotiales</taxon>
        <taxon>Elaphomycetaceae</taxon>
        <taxon>Elaphomyces</taxon>
    </lineage>
</organism>
<name>A0A232LLV9_9EURO</name>
<keyword evidence="3" id="KW-1185">Reference proteome</keyword>
<dbReference type="EMBL" id="NPHW01007523">
    <property type="protein sequence ID" value="OXV05150.1"/>
    <property type="molecule type" value="Genomic_DNA"/>
</dbReference>
<dbReference type="AlphaFoldDB" id="A0A232LLV9"/>
<dbReference type="PANTHER" id="PTHR37488">
    <property type="entry name" value="DUF1275 DOMAIN-CONTAINING PROTEIN"/>
    <property type="match status" value="1"/>
</dbReference>